<sequence>MSNTPSYFYWGFRSKRQMYVPEILQNRAYLLTVIALLTTVSALGPFFAEEINIKLIAHETLHIAAITFGIFLVTLSIMAYNSTRNTNMIFTALAFITFTILSVFLLEEDLNAERLEHQEAVWVDVLLTIMIGFFGIGVFSNQRFKGRTELN</sequence>
<feature type="transmembrane region" description="Helical" evidence="1">
    <location>
        <begin position="60"/>
        <end position="80"/>
    </location>
</feature>
<keyword evidence="1" id="KW-0472">Membrane</keyword>
<reference evidence="2" key="1">
    <citation type="journal article" date="2014" name="Genome Biol. Evol.">
        <title>Pangenome evidence for extensive interdomain horizontal transfer affecting lineage core and shell genes in uncultured planktonic thaumarchaeota and euryarchaeota.</title>
        <authorList>
            <person name="Deschamps P."/>
            <person name="Zivanovic Y."/>
            <person name="Moreira D."/>
            <person name="Rodriguez-Valera F."/>
            <person name="Lopez-Garcia P."/>
        </authorList>
    </citation>
    <scope>NUCLEOTIDE SEQUENCE</scope>
</reference>
<evidence type="ECO:0000256" key="1">
    <source>
        <dbReference type="SAM" id="Phobius"/>
    </source>
</evidence>
<feature type="transmembrane region" description="Helical" evidence="1">
    <location>
        <begin position="87"/>
        <end position="106"/>
    </location>
</feature>
<proteinExistence type="predicted"/>
<dbReference type="AlphaFoldDB" id="A0A075FJ67"/>
<dbReference type="EMBL" id="KF900336">
    <property type="protein sequence ID" value="AIE91369.1"/>
    <property type="molecule type" value="Genomic_DNA"/>
</dbReference>
<keyword evidence="1" id="KW-0812">Transmembrane</keyword>
<feature type="transmembrane region" description="Helical" evidence="1">
    <location>
        <begin position="28"/>
        <end position="48"/>
    </location>
</feature>
<protein>
    <submittedName>
        <fullName evidence="2">Uncharacterized protein</fullName>
    </submittedName>
</protein>
<organism evidence="2">
    <name type="scientific">uncultured marine thaumarchaeote AD1000_118_C08</name>
    <dbReference type="NCBI Taxonomy" id="1455889"/>
    <lineage>
        <taxon>Archaea</taxon>
        <taxon>Nitrososphaerota</taxon>
        <taxon>environmental samples</taxon>
    </lineage>
</organism>
<name>A0A075FJ67_9ARCH</name>
<accession>A0A075FJ67</accession>
<evidence type="ECO:0000313" key="2">
    <source>
        <dbReference type="EMBL" id="AIE91369.1"/>
    </source>
</evidence>
<feature type="transmembrane region" description="Helical" evidence="1">
    <location>
        <begin position="121"/>
        <end position="139"/>
    </location>
</feature>
<keyword evidence="1" id="KW-1133">Transmembrane helix</keyword>